<dbReference type="PANTHER" id="PTHR12277">
    <property type="entry name" value="ALPHA/BETA HYDROLASE DOMAIN-CONTAINING PROTEIN"/>
    <property type="match status" value="1"/>
</dbReference>
<dbReference type="GO" id="GO:0012505">
    <property type="term" value="C:endomembrane system"/>
    <property type="evidence" value="ECO:0007669"/>
    <property type="project" value="TreeGrafter"/>
</dbReference>
<accession>A0AAW1BS46</accession>
<evidence type="ECO:0000256" key="1">
    <source>
        <dbReference type="SAM" id="MobiDB-lite"/>
    </source>
</evidence>
<comment type="caution">
    <text evidence="2">The sequence shown here is derived from an EMBL/GenBank/DDBJ whole genome shotgun (WGS) entry which is preliminary data.</text>
</comment>
<dbReference type="GO" id="GO:0006660">
    <property type="term" value="P:phosphatidylserine catabolic process"/>
    <property type="evidence" value="ECO:0007669"/>
    <property type="project" value="TreeGrafter"/>
</dbReference>
<feature type="region of interest" description="Disordered" evidence="1">
    <location>
        <begin position="25"/>
        <end position="45"/>
    </location>
</feature>
<name>A0AAW1BS46_CROAD</name>
<organism evidence="2 3">
    <name type="scientific">Crotalus adamanteus</name>
    <name type="common">Eastern diamondback rattlesnake</name>
    <dbReference type="NCBI Taxonomy" id="8729"/>
    <lineage>
        <taxon>Eukaryota</taxon>
        <taxon>Metazoa</taxon>
        <taxon>Chordata</taxon>
        <taxon>Craniata</taxon>
        <taxon>Vertebrata</taxon>
        <taxon>Euteleostomi</taxon>
        <taxon>Lepidosauria</taxon>
        <taxon>Squamata</taxon>
        <taxon>Bifurcata</taxon>
        <taxon>Unidentata</taxon>
        <taxon>Episquamata</taxon>
        <taxon>Toxicofera</taxon>
        <taxon>Serpentes</taxon>
        <taxon>Colubroidea</taxon>
        <taxon>Viperidae</taxon>
        <taxon>Crotalinae</taxon>
        <taxon>Crotalus</taxon>
    </lineage>
</organism>
<dbReference type="GO" id="GO:0052651">
    <property type="term" value="P:monoacylglycerol catabolic process"/>
    <property type="evidence" value="ECO:0007669"/>
    <property type="project" value="TreeGrafter"/>
</dbReference>
<proteinExistence type="predicted"/>
<dbReference type="Proteomes" id="UP001474421">
    <property type="component" value="Unassembled WGS sequence"/>
</dbReference>
<dbReference type="SUPFAM" id="SSF53474">
    <property type="entry name" value="alpha/beta-Hydrolases"/>
    <property type="match status" value="1"/>
</dbReference>
<keyword evidence="3" id="KW-1185">Reference proteome</keyword>
<dbReference type="GO" id="GO:0047372">
    <property type="term" value="F:monoacylglycerol lipase activity"/>
    <property type="evidence" value="ECO:0007669"/>
    <property type="project" value="TreeGrafter"/>
</dbReference>
<dbReference type="PANTHER" id="PTHR12277:SF37">
    <property type="entry name" value="PROTEIN ABHD16B"/>
    <property type="match status" value="1"/>
</dbReference>
<dbReference type="AlphaFoldDB" id="A0AAW1BS46"/>
<gene>
    <name evidence="2" type="ORF">NXF25_009771</name>
</gene>
<protein>
    <submittedName>
        <fullName evidence="2">Protein ABHD16B-like</fullName>
    </submittedName>
</protein>
<dbReference type="EMBL" id="JAOTOJ010000003">
    <property type="protein sequence ID" value="KAK9404944.1"/>
    <property type="molecule type" value="Genomic_DNA"/>
</dbReference>
<evidence type="ECO:0000313" key="3">
    <source>
        <dbReference type="Proteomes" id="UP001474421"/>
    </source>
</evidence>
<sequence length="385" mass="43901">MGTCLKIKDSYCFKKWPVEYSWDEDRKSTSSGEKNSSHRSSLPGVATAVQDGEVKKVKISILHKMKRASGAWIRYTLAHTVGRWLLYPGSVDLLNKVPLKLLLNGRTRLMEDFHGKRAKLVACDGNKIDTMFVDRRGNNSGKLGMQLVISCEGNGSFYEVGCFITPLKAGYSVLGWNHPGFARSSGKPYPQNDINAMDVVIRLLPLAAKMVAKQVRKLVIRTINEHFNLNVADMLHRYQGPVLLIRRTFDEITSTQFHLENHLPIIQTNRANELLLQILRCRYPNIISGAEDVVHQLLTADCPRVEHFIYYHFYQVDDNWCLDQLKTYQSILGSKAEFPWKVGSDLTSARKKHLALFLAKKHLKNVEITHGKTLPPEEFELPWKL</sequence>
<dbReference type="GO" id="GO:0004620">
    <property type="term" value="F:phospholipase activity"/>
    <property type="evidence" value="ECO:0007669"/>
    <property type="project" value="TreeGrafter"/>
</dbReference>
<feature type="compositionally biased region" description="Polar residues" evidence="1">
    <location>
        <begin position="29"/>
        <end position="40"/>
    </location>
</feature>
<evidence type="ECO:0000313" key="2">
    <source>
        <dbReference type="EMBL" id="KAK9404944.1"/>
    </source>
</evidence>
<reference evidence="2 3" key="1">
    <citation type="journal article" date="2024" name="Proc. Natl. Acad. Sci. U.S.A.">
        <title>The genetic regulatory architecture and epigenomic basis for age-related changes in rattlesnake venom.</title>
        <authorList>
            <person name="Hogan M.P."/>
            <person name="Holding M.L."/>
            <person name="Nystrom G.S."/>
            <person name="Colston T.J."/>
            <person name="Bartlett D.A."/>
            <person name="Mason A.J."/>
            <person name="Ellsworth S.A."/>
            <person name="Rautsaw R.M."/>
            <person name="Lawrence K.C."/>
            <person name="Strickland J.L."/>
            <person name="He B."/>
            <person name="Fraser P."/>
            <person name="Margres M.J."/>
            <person name="Gilbert D.M."/>
            <person name="Gibbs H.L."/>
            <person name="Parkinson C.L."/>
            <person name="Rokyta D.R."/>
        </authorList>
    </citation>
    <scope>NUCLEOTIDE SEQUENCE [LARGE SCALE GENOMIC DNA]</scope>
    <source>
        <strain evidence="2">DRR0105</strain>
    </source>
</reference>
<dbReference type="InterPro" id="IPR029058">
    <property type="entry name" value="AB_hydrolase_fold"/>
</dbReference>